<evidence type="ECO:0000313" key="2">
    <source>
        <dbReference type="EMBL" id="XBM03433.1"/>
    </source>
</evidence>
<name>A0AAU7FIL6_9BACI</name>
<reference evidence="2" key="1">
    <citation type="submission" date="2024-05" db="EMBL/GenBank/DDBJ databases">
        <authorList>
            <person name="Liu Z."/>
        </authorList>
    </citation>
    <scope>NUCLEOTIDE SEQUENCE</scope>
    <source>
        <strain evidence="2">BS1807G30</strain>
    </source>
</reference>
<dbReference type="GO" id="GO:0016787">
    <property type="term" value="F:hydrolase activity"/>
    <property type="evidence" value="ECO:0007669"/>
    <property type="project" value="UniProtKB-KW"/>
</dbReference>
<feature type="domain" description="Serine aminopeptidase S33" evidence="1">
    <location>
        <begin position="46"/>
        <end position="273"/>
    </location>
</feature>
<dbReference type="Gene3D" id="3.40.50.1820">
    <property type="entry name" value="alpha/beta hydrolase"/>
    <property type="match status" value="1"/>
</dbReference>
<dbReference type="AlphaFoldDB" id="A0AAU7FIL6"/>
<accession>A0AAU7FIL6</accession>
<proteinExistence type="predicted"/>
<dbReference type="InterPro" id="IPR022742">
    <property type="entry name" value="Hydrolase_4"/>
</dbReference>
<dbReference type="EMBL" id="CP157353">
    <property type="protein sequence ID" value="XBM03433.1"/>
    <property type="molecule type" value="Genomic_DNA"/>
</dbReference>
<dbReference type="RefSeq" id="WP_234781029.1">
    <property type="nucleotide sequence ID" value="NZ_CP157353.1"/>
</dbReference>
<dbReference type="InterPro" id="IPR029058">
    <property type="entry name" value="AB_hydrolase_fold"/>
</dbReference>
<dbReference type="SUPFAM" id="SSF53474">
    <property type="entry name" value="alpha/beta-Hydrolases"/>
    <property type="match status" value="1"/>
</dbReference>
<sequence length="303" mass="34051">MKDTETEPFSFTSMRQAAPVHIPERQFIQSHDGIRLAYYPFLSEKKTHANVILIHGGGAHSLAGYEHIASTLQHDFHVNVFLLDLRGHGHSQGKKGDTPSVTDVWQDISQVLDAIKQEHKGAMYLCGHSSGAGLLLNYMSWPEKREVDGYFFIAPEFGYKSGTARADQIPFATVQVWKFILSAMTKGSLMSHSEAVRFHYPAWVVEQDPLLLTAITVNLSLALTPSAPKKQFAKMDRPYGMFVGSKDELYDVETFLPYHELPKEPIKKQSVYQVLEGHTHLSILLEAGKQIGRNIQMWNPSVS</sequence>
<dbReference type="PANTHER" id="PTHR11614">
    <property type="entry name" value="PHOSPHOLIPASE-RELATED"/>
    <property type="match status" value="1"/>
</dbReference>
<dbReference type="InterPro" id="IPR051044">
    <property type="entry name" value="MAG_DAG_Lipase"/>
</dbReference>
<evidence type="ECO:0000259" key="1">
    <source>
        <dbReference type="Pfam" id="PF12146"/>
    </source>
</evidence>
<keyword evidence="2" id="KW-0378">Hydrolase</keyword>
<gene>
    <name evidence="2" type="ORF">ABG082_15060</name>
</gene>
<protein>
    <submittedName>
        <fullName evidence="2">Alpha/beta fold hydrolase</fullName>
    </submittedName>
</protein>
<dbReference type="Pfam" id="PF12146">
    <property type="entry name" value="Hydrolase_4"/>
    <property type="match status" value="1"/>
</dbReference>
<organism evidence="2">
    <name type="scientific">Bacillus sp. BS1807G30</name>
    <dbReference type="NCBI Taxonomy" id="3153756"/>
    <lineage>
        <taxon>Bacteria</taxon>
        <taxon>Bacillati</taxon>
        <taxon>Bacillota</taxon>
        <taxon>Bacilli</taxon>
        <taxon>Bacillales</taxon>
        <taxon>Bacillaceae</taxon>
        <taxon>Bacillus</taxon>
    </lineage>
</organism>